<dbReference type="PROSITE" id="PS51318">
    <property type="entry name" value="TAT"/>
    <property type="match status" value="1"/>
</dbReference>
<evidence type="ECO:0000259" key="2">
    <source>
        <dbReference type="Pfam" id="PF16655"/>
    </source>
</evidence>
<dbReference type="InterPro" id="IPR006311">
    <property type="entry name" value="TAT_signal"/>
</dbReference>
<evidence type="ECO:0000313" key="4">
    <source>
        <dbReference type="Proteomes" id="UP000176087"/>
    </source>
</evidence>
<evidence type="ECO:0000259" key="1">
    <source>
        <dbReference type="Pfam" id="PF09423"/>
    </source>
</evidence>
<dbReference type="PATRIC" id="fig|933944.5.peg.2985"/>
<dbReference type="STRING" id="933944.AN215_18320"/>
<protein>
    <submittedName>
        <fullName evidence="3">Alkaline phosphatase</fullName>
    </submittedName>
</protein>
<dbReference type="EMBL" id="LJGT01000040">
    <property type="protein sequence ID" value="OEU88131.1"/>
    <property type="molecule type" value="Genomic_DNA"/>
</dbReference>
<dbReference type="PANTHER" id="PTHR43606">
    <property type="entry name" value="PHOSPHATASE, PUTATIVE (AFU_ORTHOLOGUE AFUA_6G08710)-RELATED"/>
    <property type="match status" value="1"/>
</dbReference>
<reference evidence="3 4" key="1">
    <citation type="journal article" date="2016" name="Front. Microbiol.">
        <title>Comparative Genomics Analysis of Streptomyces Species Reveals Their Adaptation to the Marine Environment and Their Diversity at the Genomic Level.</title>
        <authorList>
            <person name="Tian X."/>
            <person name="Zhang Z."/>
            <person name="Yang T."/>
            <person name="Chen M."/>
            <person name="Li J."/>
            <person name="Chen F."/>
            <person name="Yang J."/>
            <person name="Li W."/>
            <person name="Zhang B."/>
            <person name="Zhang Z."/>
            <person name="Wu J."/>
            <person name="Zhang C."/>
            <person name="Long L."/>
            <person name="Xiao J."/>
        </authorList>
    </citation>
    <scope>NUCLEOTIDE SEQUENCE [LARGE SCALE GENOMIC DNA]</scope>
    <source>
        <strain evidence="3 4">SCSIO 10390</strain>
    </source>
</reference>
<feature type="domain" description="PhoD-like phosphatase metallophosphatase" evidence="1">
    <location>
        <begin position="170"/>
        <end position="511"/>
    </location>
</feature>
<dbReference type="Pfam" id="PF09423">
    <property type="entry name" value="PhoD"/>
    <property type="match status" value="1"/>
</dbReference>
<dbReference type="AlphaFoldDB" id="A0A1E7JKF6"/>
<dbReference type="PANTHER" id="PTHR43606:SF2">
    <property type="entry name" value="ALKALINE PHOSPHATASE FAMILY PROTEIN (AFU_ORTHOLOGUE AFUA_5G03860)"/>
    <property type="match status" value="1"/>
</dbReference>
<dbReference type="Gene3D" id="2.60.40.380">
    <property type="entry name" value="Purple acid phosphatase-like, N-terminal"/>
    <property type="match status" value="1"/>
</dbReference>
<dbReference type="RefSeq" id="WP_070011789.1">
    <property type="nucleotide sequence ID" value="NZ_LJGS01000041.1"/>
</dbReference>
<dbReference type="Proteomes" id="UP000176087">
    <property type="component" value="Unassembled WGS sequence"/>
</dbReference>
<accession>A0A1E7JKF6</accession>
<dbReference type="InterPro" id="IPR018946">
    <property type="entry name" value="PhoD-like_MPP"/>
</dbReference>
<proteinExistence type="predicted"/>
<dbReference type="InterPro" id="IPR038607">
    <property type="entry name" value="PhoD-like_sf"/>
</dbReference>
<dbReference type="InterPro" id="IPR052900">
    <property type="entry name" value="Phospholipid_Metab_Enz"/>
</dbReference>
<dbReference type="Gene3D" id="3.60.21.70">
    <property type="entry name" value="PhoD-like phosphatase"/>
    <property type="match status" value="1"/>
</dbReference>
<feature type="domain" description="Phospholipase D N-terminal" evidence="2">
    <location>
        <begin position="61"/>
        <end position="157"/>
    </location>
</feature>
<dbReference type="Pfam" id="PF16655">
    <property type="entry name" value="PhoD_N"/>
    <property type="match status" value="1"/>
</dbReference>
<name>A0A1E7JKF6_9ACTN</name>
<organism evidence="3 4">
    <name type="scientific">Streptomyces abyssalis</name>
    <dbReference type="NCBI Taxonomy" id="933944"/>
    <lineage>
        <taxon>Bacteria</taxon>
        <taxon>Bacillati</taxon>
        <taxon>Actinomycetota</taxon>
        <taxon>Actinomycetes</taxon>
        <taxon>Kitasatosporales</taxon>
        <taxon>Streptomycetaceae</taxon>
        <taxon>Streptomyces</taxon>
    </lineage>
</organism>
<keyword evidence="4" id="KW-1185">Reference proteome</keyword>
<dbReference type="InterPro" id="IPR029052">
    <property type="entry name" value="Metallo-depent_PP-like"/>
</dbReference>
<dbReference type="SUPFAM" id="SSF56300">
    <property type="entry name" value="Metallo-dependent phosphatases"/>
    <property type="match status" value="1"/>
</dbReference>
<sequence length="542" mass="60121">MTQPSSADSEYRAAARRLCRRRLLTGTAATVTLALGTNLPRPAHAAAKLDPARIDKDPFTLGVASGDPLPDSVVLWTRLAPEPYEPDAGLTRRPVTVSWELASDERFTRKVRSGSVTAHPEFHHAVHVVPEGLSPRTAYYYRFRAGRWMSPTGRTRTAPAESDATGSVRLAAVSCQAYHDGYFTALKHLAAEKDLDAVLHLGDYLYEYAVDAHGGDRADPSLQLPDSFNKETATLEDYRLRYALYHSDPDLQAAHAAHPWIVTWDDHEVENNYADETPDGSPPEAFLARRAAAYRAYYENLPLRPPQQPSGSDLQLYRRLHFGRLAQLDVLDGRQHRDNQAAGDGWQIPTEETDRPERTMLGAAQERWLTDGWKSSRAVWNLVPQQTVLSRRRNRTTGPYPLSMDAWDGYPAARRRFLEAARTAGVKNLAVLTGDVHVHYAMDIKEDFDDTGSRTAGVELVTTSVASGGDGVAKPGDWQTLIDANPHMKFYDGRRGYLLLTLDQRQLRADYRTVDVVTRPGAPVSTAASYVSKAGDPGLEPL</sequence>
<dbReference type="CDD" id="cd07389">
    <property type="entry name" value="MPP_PhoD"/>
    <property type="match status" value="1"/>
</dbReference>
<evidence type="ECO:0000313" key="3">
    <source>
        <dbReference type="EMBL" id="OEU88131.1"/>
    </source>
</evidence>
<dbReference type="InterPro" id="IPR032093">
    <property type="entry name" value="PhoD_N"/>
</dbReference>
<gene>
    <name evidence="3" type="ORF">AN215_18320</name>
</gene>
<comment type="caution">
    <text evidence="3">The sequence shown here is derived from an EMBL/GenBank/DDBJ whole genome shotgun (WGS) entry which is preliminary data.</text>
</comment>
<dbReference type="OrthoDB" id="327733at2"/>